<gene>
    <name evidence="8" type="primary">alr</name>
    <name evidence="8" type="ORF">IAC59_01925</name>
</gene>
<dbReference type="GO" id="GO:0030170">
    <property type="term" value="F:pyridoxal phosphate binding"/>
    <property type="evidence" value="ECO:0007669"/>
    <property type="project" value="UniProtKB-UniRule"/>
</dbReference>
<dbReference type="PROSITE" id="PS00395">
    <property type="entry name" value="ALANINE_RACEMASE"/>
    <property type="match status" value="1"/>
</dbReference>
<dbReference type="SUPFAM" id="SSF50621">
    <property type="entry name" value="Alanine racemase C-terminal domain-like"/>
    <property type="match status" value="1"/>
</dbReference>
<feature type="active site" description="Proton acceptor; specific for D-alanine" evidence="4">
    <location>
        <position position="37"/>
    </location>
</feature>
<evidence type="ECO:0000256" key="2">
    <source>
        <dbReference type="ARBA" id="ARBA00022898"/>
    </source>
</evidence>
<feature type="active site" description="Proton acceptor; specific for L-alanine" evidence="4">
    <location>
        <position position="262"/>
    </location>
</feature>
<evidence type="ECO:0000256" key="1">
    <source>
        <dbReference type="ARBA" id="ARBA00001933"/>
    </source>
</evidence>
<evidence type="ECO:0000256" key="5">
    <source>
        <dbReference type="PIRSR" id="PIRSR600821-50"/>
    </source>
</evidence>
<dbReference type="AlphaFoldDB" id="A0A9D1LQA4"/>
<dbReference type="InterPro" id="IPR000821">
    <property type="entry name" value="Ala_racemase"/>
</dbReference>
<dbReference type="Gene3D" id="2.40.37.10">
    <property type="entry name" value="Lyase, Ornithine Decarboxylase, Chain A, domain 1"/>
    <property type="match status" value="1"/>
</dbReference>
<organism evidence="8 9">
    <name type="scientific">Candidatus Fimadaptatus faecigallinarum</name>
    <dbReference type="NCBI Taxonomy" id="2840814"/>
    <lineage>
        <taxon>Bacteria</taxon>
        <taxon>Bacillati</taxon>
        <taxon>Bacillota</taxon>
        <taxon>Clostridia</taxon>
        <taxon>Eubacteriales</taxon>
        <taxon>Candidatus Fimadaptatus</taxon>
    </lineage>
</organism>
<dbReference type="FunFam" id="3.20.20.10:FF:000002">
    <property type="entry name" value="Alanine racemase"/>
    <property type="match status" value="1"/>
</dbReference>
<reference evidence="8" key="2">
    <citation type="journal article" date="2021" name="PeerJ">
        <title>Extensive microbial diversity within the chicken gut microbiome revealed by metagenomics and culture.</title>
        <authorList>
            <person name="Gilroy R."/>
            <person name="Ravi A."/>
            <person name="Getino M."/>
            <person name="Pursley I."/>
            <person name="Horton D.L."/>
            <person name="Alikhan N.F."/>
            <person name="Baker D."/>
            <person name="Gharbi K."/>
            <person name="Hall N."/>
            <person name="Watson M."/>
            <person name="Adriaenssens E.M."/>
            <person name="Foster-Nyarko E."/>
            <person name="Jarju S."/>
            <person name="Secka A."/>
            <person name="Antonio M."/>
            <person name="Oren A."/>
            <person name="Chaudhuri R.R."/>
            <person name="La Ragione R."/>
            <person name="Hildebrand F."/>
            <person name="Pallen M.J."/>
        </authorList>
    </citation>
    <scope>NUCLEOTIDE SEQUENCE</scope>
    <source>
        <strain evidence="8">ChiSxjej2B14-8506</strain>
    </source>
</reference>
<dbReference type="Pfam" id="PF01168">
    <property type="entry name" value="Ala_racemase_N"/>
    <property type="match status" value="1"/>
</dbReference>
<feature type="binding site" evidence="4 6">
    <location>
        <position position="135"/>
    </location>
    <ligand>
        <name>substrate</name>
    </ligand>
</feature>
<feature type="binding site" evidence="4 6">
    <location>
        <position position="310"/>
    </location>
    <ligand>
        <name>substrate</name>
    </ligand>
</feature>
<comment type="pathway">
    <text evidence="4">Amino-acid biosynthesis; D-alanine biosynthesis; D-alanine from L-alanine: step 1/1.</text>
</comment>
<dbReference type="EC" id="5.1.1.1" evidence="4"/>
<evidence type="ECO:0000259" key="7">
    <source>
        <dbReference type="SMART" id="SM01005"/>
    </source>
</evidence>
<dbReference type="EMBL" id="DVNK01000014">
    <property type="protein sequence ID" value="HIU46002.1"/>
    <property type="molecule type" value="Genomic_DNA"/>
</dbReference>
<comment type="similarity">
    <text evidence="4">Belongs to the alanine racemase family.</text>
</comment>
<reference evidence="8" key="1">
    <citation type="submission" date="2020-10" db="EMBL/GenBank/DDBJ databases">
        <authorList>
            <person name="Gilroy R."/>
        </authorList>
    </citation>
    <scope>NUCLEOTIDE SEQUENCE</scope>
    <source>
        <strain evidence="8">ChiSxjej2B14-8506</strain>
    </source>
</reference>
<dbReference type="Gene3D" id="3.20.20.10">
    <property type="entry name" value="Alanine racemase"/>
    <property type="match status" value="1"/>
</dbReference>
<name>A0A9D1LQA4_9FIRM</name>
<dbReference type="InterPro" id="IPR009006">
    <property type="entry name" value="Ala_racemase/Decarboxylase_C"/>
</dbReference>
<comment type="caution">
    <text evidence="8">The sequence shown here is derived from an EMBL/GenBank/DDBJ whole genome shotgun (WGS) entry which is preliminary data.</text>
</comment>
<keyword evidence="3 4" id="KW-0413">Isomerase</keyword>
<evidence type="ECO:0000256" key="4">
    <source>
        <dbReference type="HAMAP-Rule" id="MF_01201"/>
    </source>
</evidence>
<dbReference type="GO" id="GO:0008784">
    <property type="term" value="F:alanine racemase activity"/>
    <property type="evidence" value="ECO:0007669"/>
    <property type="project" value="UniProtKB-UniRule"/>
</dbReference>
<dbReference type="CDD" id="cd00430">
    <property type="entry name" value="PLPDE_III_AR"/>
    <property type="match status" value="1"/>
</dbReference>
<feature type="modified residue" description="N6-(pyridoxal phosphate)lysine" evidence="4 5">
    <location>
        <position position="37"/>
    </location>
</feature>
<dbReference type="HAMAP" id="MF_01201">
    <property type="entry name" value="Ala_racemase"/>
    <property type="match status" value="1"/>
</dbReference>
<dbReference type="GO" id="GO:0030632">
    <property type="term" value="P:D-alanine biosynthetic process"/>
    <property type="evidence" value="ECO:0007669"/>
    <property type="project" value="UniProtKB-UniRule"/>
</dbReference>
<dbReference type="SUPFAM" id="SSF51419">
    <property type="entry name" value="PLP-binding barrel"/>
    <property type="match status" value="1"/>
</dbReference>
<dbReference type="SMART" id="SM01005">
    <property type="entry name" value="Ala_racemase_C"/>
    <property type="match status" value="1"/>
</dbReference>
<dbReference type="InterPro" id="IPR020622">
    <property type="entry name" value="Ala_racemase_pyridoxalP-BS"/>
</dbReference>
<comment type="function">
    <text evidence="4">Catalyzes the interconversion of L-alanine and D-alanine. May also act on other amino acids.</text>
</comment>
<evidence type="ECO:0000256" key="6">
    <source>
        <dbReference type="PIRSR" id="PIRSR600821-52"/>
    </source>
</evidence>
<dbReference type="Pfam" id="PF00842">
    <property type="entry name" value="Ala_racemase_C"/>
    <property type="match status" value="1"/>
</dbReference>
<feature type="domain" description="Alanine racemase C-terminal" evidence="7">
    <location>
        <begin position="241"/>
        <end position="369"/>
    </location>
</feature>
<proteinExistence type="inferred from homology"/>
<dbReference type="GO" id="GO:0005829">
    <property type="term" value="C:cytosol"/>
    <property type="evidence" value="ECO:0007669"/>
    <property type="project" value="TreeGrafter"/>
</dbReference>
<dbReference type="PANTHER" id="PTHR30511:SF0">
    <property type="entry name" value="ALANINE RACEMASE, CATABOLIC-RELATED"/>
    <property type="match status" value="1"/>
</dbReference>
<keyword evidence="2 4" id="KW-0663">Pyridoxal phosphate</keyword>
<evidence type="ECO:0000313" key="8">
    <source>
        <dbReference type="EMBL" id="HIU46002.1"/>
    </source>
</evidence>
<evidence type="ECO:0000313" key="9">
    <source>
        <dbReference type="Proteomes" id="UP000824123"/>
    </source>
</evidence>
<dbReference type="InterPro" id="IPR029066">
    <property type="entry name" value="PLP-binding_barrel"/>
</dbReference>
<dbReference type="NCBIfam" id="TIGR00492">
    <property type="entry name" value="alr"/>
    <property type="match status" value="1"/>
</dbReference>
<dbReference type="InterPro" id="IPR001608">
    <property type="entry name" value="Ala_racemase_N"/>
</dbReference>
<accession>A0A9D1LQA4</accession>
<evidence type="ECO:0000256" key="3">
    <source>
        <dbReference type="ARBA" id="ARBA00023235"/>
    </source>
</evidence>
<protein>
    <recommendedName>
        <fullName evidence="4">Alanine racemase</fullName>
        <ecNumber evidence="4">5.1.1.1</ecNumber>
    </recommendedName>
</protein>
<dbReference type="PRINTS" id="PR00992">
    <property type="entry name" value="ALARACEMASE"/>
</dbReference>
<comment type="catalytic activity">
    <reaction evidence="4">
        <text>L-alanine = D-alanine</text>
        <dbReference type="Rhea" id="RHEA:20249"/>
        <dbReference type="ChEBI" id="CHEBI:57416"/>
        <dbReference type="ChEBI" id="CHEBI:57972"/>
        <dbReference type="EC" id="5.1.1.1"/>
    </reaction>
</comment>
<dbReference type="PANTHER" id="PTHR30511">
    <property type="entry name" value="ALANINE RACEMASE"/>
    <property type="match status" value="1"/>
</dbReference>
<comment type="cofactor">
    <cofactor evidence="1 4 5">
        <name>pyridoxal 5'-phosphate</name>
        <dbReference type="ChEBI" id="CHEBI:597326"/>
    </cofactor>
</comment>
<dbReference type="Proteomes" id="UP000824123">
    <property type="component" value="Unassembled WGS sequence"/>
</dbReference>
<sequence length="369" mass="39658">MTARPTRLEIDLGAIADNIRLLRARLAPGARYLAVVKADAYGHGARDVLKEALCQGAWGGAVALPEEGAQLRDAGIDCPVLVLGGADAACARAAVEYGLSQAAPDVDTLKLLSEAARALGRPARAHIKLDTGMGRIGVRHESELDAMLDYLSAHPEVELEGVFTHFARADECGADAQAYTRAQARRFTEMCGRVTARGFSPIRHMANSAAMLRYPEYDMDMVRMGVSLYGFSPFVDGLRYAQRWVTRVMFAKRVPEGTPISYGGTFITARESLILTLPVGYADGYLRAWGNKACVLVRGQRAPVVGRVCMDQIMVDATDIPGAGVGDEAVLLGAQGAQCITPEELARIADTIPYEVMVGVHSRVPRVAI</sequence>
<dbReference type="InterPro" id="IPR011079">
    <property type="entry name" value="Ala_racemase_C"/>
</dbReference>